<reference evidence="3" key="1">
    <citation type="journal article" date="2014" name="Nat. Genet.">
        <title>A reference genome for common bean and genome-wide analysis of dual domestications.</title>
        <authorList>
            <person name="Schmutz J."/>
            <person name="McClean P.E."/>
            <person name="Mamidi S."/>
            <person name="Wu G.A."/>
            <person name="Cannon S.B."/>
            <person name="Grimwood J."/>
            <person name="Jenkins J."/>
            <person name="Shu S."/>
            <person name="Song Q."/>
            <person name="Chavarro C."/>
            <person name="Torres-Torres M."/>
            <person name="Geffroy V."/>
            <person name="Moghaddam S.M."/>
            <person name="Gao D."/>
            <person name="Abernathy B."/>
            <person name="Barry K."/>
            <person name="Blair M."/>
            <person name="Brick M.A."/>
            <person name="Chovatia M."/>
            <person name="Gepts P."/>
            <person name="Goodstein D.M."/>
            <person name="Gonzales M."/>
            <person name="Hellsten U."/>
            <person name="Hyten D.L."/>
            <person name="Jia G."/>
            <person name="Kelly J.D."/>
            <person name="Kudrna D."/>
            <person name="Lee R."/>
            <person name="Richard M.M."/>
            <person name="Miklas P.N."/>
            <person name="Osorno J.M."/>
            <person name="Rodrigues J."/>
            <person name="Thareau V."/>
            <person name="Urrea C.A."/>
            <person name="Wang M."/>
            <person name="Yu Y."/>
            <person name="Zhang M."/>
            <person name="Wing R.A."/>
            <person name="Cregan P.B."/>
            <person name="Rokhsar D.S."/>
            <person name="Jackson S.A."/>
        </authorList>
    </citation>
    <scope>NUCLEOTIDE SEQUENCE [LARGE SCALE GENOMIC DNA]</scope>
    <source>
        <strain evidence="3">cv. G19833</strain>
    </source>
</reference>
<dbReference type="SMR" id="V7C768"/>
<evidence type="ECO:0000256" key="1">
    <source>
        <dbReference type="SAM" id="SignalP"/>
    </source>
</evidence>
<name>V7C768_PHAVU</name>
<evidence type="ECO:0000313" key="3">
    <source>
        <dbReference type="Proteomes" id="UP000000226"/>
    </source>
</evidence>
<protein>
    <submittedName>
        <fullName evidence="2">Uncharacterized protein</fullName>
    </submittedName>
</protein>
<accession>V7C768</accession>
<keyword evidence="3" id="KW-1185">Reference proteome</keyword>
<dbReference type="Gramene" id="ESW25193">
    <property type="protein sequence ID" value="ESW25193"/>
    <property type="gene ID" value="PHAVU_003G015300g"/>
</dbReference>
<gene>
    <name evidence="2" type="ORF">PHAVU_003G015300g</name>
</gene>
<dbReference type="OrthoDB" id="283575at2759"/>
<feature type="signal peptide" evidence="1">
    <location>
        <begin position="1"/>
        <end position="32"/>
    </location>
</feature>
<keyword evidence="1" id="KW-0732">Signal</keyword>
<dbReference type="EMBL" id="CM002290">
    <property type="protein sequence ID" value="ESW25193.1"/>
    <property type="molecule type" value="Genomic_DNA"/>
</dbReference>
<dbReference type="AlphaFoldDB" id="V7C768"/>
<organism evidence="2 3">
    <name type="scientific">Phaseolus vulgaris</name>
    <name type="common">Kidney bean</name>
    <name type="synonym">French bean</name>
    <dbReference type="NCBI Taxonomy" id="3885"/>
    <lineage>
        <taxon>Eukaryota</taxon>
        <taxon>Viridiplantae</taxon>
        <taxon>Streptophyta</taxon>
        <taxon>Embryophyta</taxon>
        <taxon>Tracheophyta</taxon>
        <taxon>Spermatophyta</taxon>
        <taxon>Magnoliopsida</taxon>
        <taxon>eudicotyledons</taxon>
        <taxon>Gunneridae</taxon>
        <taxon>Pentapetalae</taxon>
        <taxon>rosids</taxon>
        <taxon>fabids</taxon>
        <taxon>Fabales</taxon>
        <taxon>Fabaceae</taxon>
        <taxon>Papilionoideae</taxon>
        <taxon>50 kb inversion clade</taxon>
        <taxon>NPAAA clade</taxon>
        <taxon>indigoferoid/millettioid clade</taxon>
        <taxon>Phaseoleae</taxon>
        <taxon>Phaseolus</taxon>
    </lineage>
</organism>
<proteinExistence type="predicted"/>
<sequence length="85" mass="9134">MAFHFNQIFLLGIVIVVMVLPQELIIAEPVSGAPIITPRDASKPNCDGLPCTPGDHFCDPCCISKGHNSGSCEKPGNFFVCKCKD</sequence>
<dbReference type="Proteomes" id="UP000000226">
    <property type="component" value="Chromosome 3"/>
</dbReference>
<feature type="chain" id="PRO_5004755044" evidence="1">
    <location>
        <begin position="33"/>
        <end position="85"/>
    </location>
</feature>
<evidence type="ECO:0000313" key="2">
    <source>
        <dbReference type="EMBL" id="ESW25193.1"/>
    </source>
</evidence>